<dbReference type="EMBL" id="JBHSXN010000002">
    <property type="protein sequence ID" value="MFC6953773.1"/>
    <property type="molecule type" value="Genomic_DNA"/>
</dbReference>
<evidence type="ECO:0000256" key="1">
    <source>
        <dbReference type="SAM" id="Coils"/>
    </source>
</evidence>
<organism evidence="3 4">
    <name type="scientific">Halorubellus litoreus</name>
    <dbReference type="NCBI Taxonomy" id="755308"/>
    <lineage>
        <taxon>Archaea</taxon>
        <taxon>Methanobacteriati</taxon>
        <taxon>Methanobacteriota</taxon>
        <taxon>Stenosarchaea group</taxon>
        <taxon>Halobacteria</taxon>
        <taxon>Halobacteriales</taxon>
        <taxon>Halorubellaceae</taxon>
        <taxon>Halorubellus</taxon>
    </lineage>
</organism>
<dbReference type="RefSeq" id="WP_336350726.1">
    <property type="nucleotide sequence ID" value="NZ_JAZAQL010000002.1"/>
</dbReference>
<protein>
    <submittedName>
        <fullName evidence="3">Uncharacterized protein</fullName>
    </submittedName>
</protein>
<evidence type="ECO:0000256" key="2">
    <source>
        <dbReference type="SAM" id="MobiDB-lite"/>
    </source>
</evidence>
<reference evidence="3 4" key="1">
    <citation type="journal article" date="2019" name="Int. J. Syst. Evol. Microbiol.">
        <title>The Global Catalogue of Microorganisms (GCM) 10K type strain sequencing project: providing services to taxonomists for standard genome sequencing and annotation.</title>
        <authorList>
            <consortium name="The Broad Institute Genomics Platform"/>
            <consortium name="The Broad Institute Genome Sequencing Center for Infectious Disease"/>
            <person name="Wu L."/>
            <person name="Ma J."/>
        </authorList>
    </citation>
    <scope>NUCLEOTIDE SEQUENCE [LARGE SCALE GENOMIC DNA]</scope>
    <source>
        <strain evidence="3 4">GX26</strain>
    </source>
</reference>
<gene>
    <name evidence="3" type="ORF">ACFQGB_12950</name>
</gene>
<evidence type="ECO:0000313" key="3">
    <source>
        <dbReference type="EMBL" id="MFC6953773.1"/>
    </source>
</evidence>
<keyword evidence="4" id="KW-1185">Reference proteome</keyword>
<name>A0ABD5VH06_9EURY</name>
<dbReference type="AlphaFoldDB" id="A0ABD5VH06"/>
<feature type="compositionally biased region" description="Acidic residues" evidence="2">
    <location>
        <begin position="97"/>
        <end position="123"/>
    </location>
</feature>
<proteinExistence type="predicted"/>
<accession>A0ABD5VH06</accession>
<feature type="coiled-coil region" evidence="1">
    <location>
        <begin position="50"/>
        <end position="77"/>
    </location>
</feature>
<keyword evidence="1" id="KW-0175">Coiled coil</keyword>
<dbReference type="Proteomes" id="UP001596395">
    <property type="component" value="Unassembled WGS sequence"/>
</dbReference>
<feature type="region of interest" description="Disordered" evidence="2">
    <location>
        <begin position="94"/>
        <end position="142"/>
    </location>
</feature>
<evidence type="ECO:0000313" key="4">
    <source>
        <dbReference type="Proteomes" id="UP001596395"/>
    </source>
</evidence>
<sequence>MEFHNLSFETAIDEMDEDELRATLTEFAEKHEANQAAFNDLVEALDGVGNDGKEAEFEALQEEVSAFKAQFAEALAERVPLTVEELAEFSLSRLYEMDEQTEEAPADLPADDDPVDDPADDDTPSFMKESKPSKAGDFSADDYDSAVEKARGSLQGIPGLSFD</sequence>
<comment type="caution">
    <text evidence="3">The sequence shown here is derived from an EMBL/GenBank/DDBJ whole genome shotgun (WGS) entry which is preliminary data.</text>
</comment>